<evidence type="ECO:0000256" key="6">
    <source>
        <dbReference type="SAM" id="Phobius"/>
    </source>
</evidence>
<dbReference type="InterPro" id="IPR037185">
    <property type="entry name" value="EmrE-like"/>
</dbReference>
<keyword evidence="3 6" id="KW-1133">Transmembrane helix</keyword>
<comment type="subcellular location">
    <subcellularLocation>
        <location evidence="1">Membrane</location>
        <topology evidence="1">Multi-pass membrane protein</topology>
    </subcellularLocation>
</comment>
<dbReference type="Pfam" id="PF04142">
    <property type="entry name" value="Nuc_sug_transp"/>
    <property type="match status" value="1"/>
</dbReference>
<evidence type="ECO:0000256" key="1">
    <source>
        <dbReference type="ARBA" id="ARBA00004141"/>
    </source>
</evidence>
<dbReference type="PANTHER" id="PTHR10231">
    <property type="entry name" value="NUCLEOTIDE-SUGAR TRANSMEMBRANE TRANSPORTER"/>
    <property type="match status" value="1"/>
</dbReference>
<dbReference type="GO" id="GO:0015165">
    <property type="term" value="F:pyrimidine nucleotide-sugar transmembrane transporter activity"/>
    <property type="evidence" value="ECO:0007669"/>
    <property type="project" value="InterPro"/>
</dbReference>
<sequence>MHKEQLKVFSPRSPFRNVFNVGFWLCATFLILKATVSSPSPHPPHTGPVVSLNRRTASRVSPPPENSNMRPMRKEVAMTTTSPSGGSSSDSNDEENIKLTKAEDKSAASSKPPSALFLLTLMVVQNSSTVLVGRYTRSVALDMRYEVRNLILLTEVGKLLVASILEHRLTPISVSIRTHVLSNPIDFLRIMVPALLYLVQNSLLYVALSNLSAPLFQVTYQMKTLTTAVVSVVMLDRRYNITQWLCLLVLGIGVAVVVTGEKPGSSSSAKIDNMFMLKGLSAVAVACLSSALAGVYFEKVLKKHDTKGSDSSPQVSLWMRNVQLAFFSILIAIGQCIYKTNSSSKPFFHGFGPMVYLLLFLQVAGGLLVAAIIKYADNVLKGLATGVSVVVSTFCSMMIFGTPLSVNFVSGATLILGSVFLFSTRGDKPKVSSFVMANDKNPEATVEIGETKKINVLT</sequence>
<dbReference type="EMBL" id="HBFR01003338">
    <property type="protein sequence ID" value="CAD8875129.1"/>
    <property type="molecule type" value="Transcribed_RNA"/>
</dbReference>
<evidence type="ECO:0000256" key="5">
    <source>
        <dbReference type="SAM" id="MobiDB-lite"/>
    </source>
</evidence>
<evidence type="ECO:0000256" key="2">
    <source>
        <dbReference type="ARBA" id="ARBA00022692"/>
    </source>
</evidence>
<evidence type="ECO:0000256" key="4">
    <source>
        <dbReference type="ARBA" id="ARBA00023136"/>
    </source>
</evidence>
<keyword evidence="2 6" id="KW-0812">Transmembrane</keyword>
<organism evidence="7">
    <name type="scientific">Corethron hystrix</name>
    <dbReference type="NCBI Taxonomy" id="216773"/>
    <lineage>
        <taxon>Eukaryota</taxon>
        <taxon>Sar</taxon>
        <taxon>Stramenopiles</taxon>
        <taxon>Ochrophyta</taxon>
        <taxon>Bacillariophyta</taxon>
        <taxon>Coscinodiscophyceae</taxon>
        <taxon>Corethrophycidae</taxon>
        <taxon>Corethrales</taxon>
        <taxon>Corethraceae</taxon>
        <taxon>Corethron</taxon>
    </lineage>
</organism>
<protein>
    <recommendedName>
        <fullName evidence="8">Sugar phosphate transporter domain-containing protein</fullName>
    </recommendedName>
</protein>
<feature type="transmembrane region" description="Helical" evidence="6">
    <location>
        <begin position="317"/>
        <end position="334"/>
    </location>
</feature>
<feature type="transmembrane region" description="Helical" evidence="6">
    <location>
        <begin position="241"/>
        <end position="259"/>
    </location>
</feature>
<feature type="transmembrane region" description="Helical" evidence="6">
    <location>
        <begin position="406"/>
        <end position="424"/>
    </location>
</feature>
<feature type="transmembrane region" description="Helical" evidence="6">
    <location>
        <begin position="354"/>
        <end position="373"/>
    </location>
</feature>
<accession>A0A7S1FM32</accession>
<evidence type="ECO:0000256" key="3">
    <source>
        <dbReference type="ARBA" id="ARBA00022989"/>
    </source>
</evidence>
<dbReference type="AlphaFoldDB" id="A0A7S1FM32"/>
<dbReference type="SUPFAM" id="SSF103481">
    <property type="entry name" value="Multidrug resistance efflux transporter EmrE"/>
    <property type="match status" value="2"/>
</dbReference>
<keyword evidence="4 6" id="KW-0472">Membrane</keyword>
<feature type="region of interest" description="Disordered" evidence="5">
    <location>
        <begin position="36"/>
        <end position="96"/>
    </location>
</feature>
<proteinExistence type="predicted"/>
<dbReference type="InterPro" id="IPR007271">
    <property type="entry name" value="Nuc_sug_transpt"/>
</dbReference>
<feature type="transmembrane region" description="Helical" evidence="6">
    <location>
        <begin position="279"/>
        <end position="297"/>
    </location>
</feature>
<feature type="transmembrane region" description="Helical" evidence="6">
    <location>
        <begin position="380"/>
        <end position="400"/>
    </location>
</feature>
<dbReference type="NCBIfam" id="TIGR00803">
    <property type="entry name" value="nst"/>
    <property type="match status" value="1"/>
</dbReference>
<gene>
    <name evidence="7" type="ORF">CHYS00102_LOCUS2304</name>
</gene>
<evidence type="ECO:0000313" key="7">
    <source>
        <dbReference type="EMBL" id="CAD8875129.1"/>
    </source>
</evidence>
<name>A0A7S1FM32_9STRA</name>
<reference evidence="7" key="1">
    <citation type="submission" date="2021-01" db="EMBL/GenBank/DDBJ databases">
        <authorList>
            <person name="Corre E."/>
            <person name="Pelletier E."/>
            <person name="Niang G."/>
            <person name="Scheremetjew M."/>
            <person name="Finn R."/>
            <person name="Kale V."/>
            <person name="Holt S."/>
            <person name="Cochrane G."/>
            <person name="Meng A."/>
            <person name="Brown T."/>
            <person name="Cohen L."/>
        </authorList>
    </citation>
    <scope>NUCLEOTIDE SEQUENCE</scope>
    <source>
        <strain evidence="7">308</strain>
    </source>
</reference>
<dbReference type="GO" id="GO:0000139">
    <property type="term" value="C:Golgi membrane"/>
    <property type="evidence" value="ECO:0007669"/>
    <property type="project" value="InterPro"/>
</dbReference>
<evidence type="ECO:0008006" key="8">
    <source>
        <dbReference type="Google" id="ProtNLM"/>
    </source>
</evidence>